<feature type="domain" description="HD-GYP" evidence="2">
    <location>
        <begin position="231"/>
        <end position="426"/>
    </location>
</feature>
<reference evidence="3" key="1">
    <citation type="submission" date="2018-06" db="EMBL/GenBank/DDBJ databases">
        <authorList>
            <person name="Zhirakovskaya E."/>
        </authorList>
    </citation>
    <scope>NUCLEOTIDE SEQUENCE</scope>
</reference>
<proteinExistence type="predicted"/>
<name>A0A3B1BM91_9ZZZZ</name>
<evidence type="ECO:0000313" key="3">
    <source>
        <dbReference type="EMBL" id="VAX11680.1"/>
    </source>
</evidence>
<evidence type="ECO:0000256" key="1">
    <source>
        <dbReference type="SAM" id="Phobius"/>
    </source>
</evidence>
<evidence type="ECO:0000259" key="2">
    <source>
        <dbReference type="PROSITE" id="PS51832"/>
    </source>
</evidence>
<dbReference type="InterPro" id="IPR003607">
    <property type="entry name" value="HD/PDEase_dom"/>
</dbReference>
<dbReference type="AlphaFoldDB" id="A0A3B1BM91"/>
<dbReference type="PANTHER" id="PTHR45228">
    <property type="entry name" value="CYCLIC DI-GMP PHOSPHODIESTERASE TM_0186-RELATED"/>
    <property type="match status" value="1"/>
</dbReference>
<dbReference type="InterPro" id="IPR052020">
    <property type="entry name" value="Cyclic_di-GMP/3'3'-cGAMP_PDE"/>
</dbReference>
<gene>
    <name evidence="3" type="ORF">MNBD_GAMMA25-2119</name>
</gene>
<dbReference type="SMART" id="SM00471">
    <property type="entry name" value="HDc"/>
    <property type="match status" value="1"/>
</dbReference>
<dbReference type="NCBIfam" id="TIGR00277">
    <property type="entry name" value="HDIG"/>
    <property type="match status" value="1"/>
</dbReference>
<keyword evidence="1" id="KW-0472">Membrane</keyword>
<protein>
    <submittedName>
        <fullName evidence="3">Response regulator</fullName>
    </submittedName>
</protein>
<dbReference type="PANTHER" id="PTHR45228:SF5">
    <property type="entry name" value="CYCLIC DI-GMP PHOSPHODIESTERASE VC_1348-RELATED"/>
    <property type="match status" value="1"/>
</dbReference>
<accession>A0A3B1BM91</accession>
<feature type="transmembrane region" description="Helical" evidence="1">
    <location>
        <begin position="18"/>
        <end position="41"/>
    </location>
</feature>
<dbReference type="PROSITE" id="PS51832">
    <property type="entry name" value="HD_GYP"/>
    <property type="match status" value="1"/>
</dbReference>
<dbReference type="EMBL" id="UOFY01000075">
    <property type="protein sequence ID" value="VAX11680.1"/>
    <property type="molecule type" value="Genomic_DNA"/>
</dbReference>
<dbReference type="SUPFAM" id="SSF109604">
    <property type="entry name" value="HD-domain/PDEase-like"/>
    <property type="match status" value="1"/>
</dbReference>
<dbReference type="InterPro" id="IPR037522">
    <property type="entry name" value="HD_GYP_dom"/>
</dbReference>
<organism evidence="3">
    <name type="scientific">hydrothermal vent metagenome</name>
    <dbReference type="NCBI Taxonomy" id="652676"/>
    <lineage>
        <taxon>unclassified sequences</taxon>
        <taxon>metagenomes</taxon>
        <taxon>ecological metagenomes</taxon>
    </lineage>
</organism>
<dbReference type="InterPro" id="IPR006675">
    <property type="entry name" value="HDIG_dom"/>
</dbReference>
<dbReference type="Gene3D" id="1.10.3210.10">
    <property type="entry name" value="Hypothetical protein af1432"/>
    <property type="match status" value="1"/>
</dbReference>
<sequence length="450" mass="51684">MAIMENAEMENNKSLKKFVYGVLVRRLTLASIVIASVFSFISYNQSSDMIISTVIKISNLKIDMFRAHFRQLMEEGKLEPKQALIQAINYPPGTRIKIDEGHYVYAMIYDRKNQHIEAYEDSNYSGLDRVKQYIKKMPVNYPKNDLLEHRVVKINKRPYIYVNIRLIDNPEQPPLFLHAVFALSDKAIAMVEQQVIKTILYVIAIVFSTTLLLYPVITHLTGKLSDFSSRQLNANLEMLEVLGTTIAKRDSDTDAHNYRVSIYAIRLAESIGLGNKEMQALIKGSFLHDLGKIGIRDNILLKPGKLNEAEFTIMKSHVKHGLDIIHKSDWLNDAEDIVGGHHEKFNGKGYPWGVVAKSIPITARVFAITDVFDALTSRRPYKEPFSFERTMDILEQSKGTHFDPELVDKFKNIARDLYDEFSGRDDERLKDQLHKLTIHYFHSGIETLNY</sequence>
<keyword evidence="1" id="KW-1133">Transmembrane helix</keyword>
<feature type="transmembrane region" description="Helical" evidence="1">
    <location>
        <begin position="198"/>
        <end position="217"/>
    </location>
</feature>
<dbReference type="Pfam" id="PF13487">
    <property type="entry name" value="HD_5"/>
    <property type="match status" value="1"/>
</dbReference>
<keyword evidence="1" id="KW-0812">Transmembrane</keyword>
<dbReference type="CDD" id="cd00077">
    <property type="entry name" value="HDc"/>
    <property type="match status" value="1"/>
</dbReference>